<dbReference type="GO" id="GO:0008270">
    <property type="term" value="F:zinc ion binding"/>
    <property type="evidence" value="ECO:0007669"/>
    <property type="project" value="UniProtKB-KW"/>
</dbReference>
<organism evidence="11">
    <name type="scientific">Parasteatoda tepidariorum</name>
    <name type="common">Common house spider</name>
    <name type="synonym">Achaearanea tepidariorum</name>
    <dbReference type="NCBI Taxonomy" id="114398"/>
    <lineage>
        <taxon>Eukaryota</taxon>
        <taxon>Metazoa</taxon>
        <taxon>Ecdysozoa</taxon>
        <taxon>Arthropoda</taxon>
        <taxon>Chelicerata</taxon>
        <taxon>Arachnida</taxon>
        <taxon>Araneae</taxon>
        <taxon>Araneomorphae</taxon>
        <taxon>Entelegynae</taxon>
        <taxon>Araneoidea</taxon>
        <taxon>Theridiidae</taxon>
        <taxon>Parasteatoda</taxon>
    </lineage>
</organism>
<dbReference type="PROSITE" id="PS51804">
    <property type="entry name" value="ZF_C2HC_LYAR"/>
    <property type="match status" value="2"/>
</dbReference>
<evidence type="ECO:0000256" key="7">
    <source>
        <dbReference type="ARBA" id="ARBA00023242"/>
    </source>
</evidence>
<feature type="compositionally biased region" description="Basic and acidic residues" evidence="9">
    <location>
        <begin position="367"/>
        <end position="377"/>
    </location>
</feature>
<evidence type="ECO:0000313" key="11">
    <source>
        <dbReference type="EMBL" id="LAA01461.1"/>
    </source>
</evidence>
<feature type="region of interest" description="Disordered" evidence="9">
    <location>
        <begin position="393"/>
        <end position="415"/>
    </location>
</feature>
<sequence length="415" mass="45883">MVFFTCSECGQSVKKNQVEKHCSFQCRNCKSLSCMDCGTEFWGDDYKTHTKCVTEDEKYGGKNYTPKPSANKGEVKQEKWIEYIKNTIATKDLSGPLSELLQKVIEFPNIPRKQSKFQKFVENSLKVKNQKLISEAWGIFDQSNQTETADKSEITNGNKAQGKRPAEEPLVKDKSSNKKKCPDQESDDDEESESDSEDMEENENGSEKVEENGNDDKENEEDDEMDEESDSEDMEEEETDAKDSLSQDNLKGGKGKCHKCNESGHMARDCPGETSGNQGSGGKSCFKCGQEGHLSRECTESGGGGSGACFNCNEEGHQSRNCPKKKQDSRGSGACFNCNEEGHQSRNCPQKRQGGRASSGACYNCNEEGHQSRDCPQKRQGGRASSGACYNCNEEGHLSRDCPQKRNGGRASYGA</sequence>
<keyword evidence="4 8" id="KW-0863">Zinc-finger</keyword>
<dbReference type="InterPro" id="IPR039999">
    <property type="entry name" value="LYAR"/>
</dbReference>
<dbReference type="SUPFAM" id="SSF57667">
    <property type="entry name" value="beta-beta-alpha zinc fingers"/>
    <property type="match status" value="2"/>
</dbReference>
<dbReference type="PANTHER" id="PTHR13100:SF10">
    <property type="entry name" value="CELL GROWTH-REGULATING NUCLEOLAR PROTEIN"/>
    <property type="match status" value="1"/>
</dbReference>
<dbReference type="InterPro" id="IPR001878">
    <property type="entry name" value="Znf_CCHC"/>
</dbReference>
<feature type="domain" description="CCHC-type" evidence="10">
    <location>
        <begin position="285"/>
        <end position="300"/>
    </location>
</feature>
<dbReference type="InterPro" id="IPR036875">
    <property type="entry name" value="Znf_CCHC_sf"/>
</dbReference>
<keyword evidence="2" id="KW-0479">Metal-binding</keyword>
<feature type="compositionally biased region" description="Basic and acidic residues" evidence="9">
    <location>
        <begin position="164"/>
        <end position="183"/>
    </location>
</feature>
<feature type="compositionally biased region" description="Basic and acidic residues" evidence="9">
    <location>
        <begin position="205"/>
        <end position="216"/>
    </location>
</feature>
<dbReference type="Gene3D" id="1.10.10.2100">
    <property type="match status" value="1"/>
</dbReference>
<dbReference type="EMBL" id="IAAA01001255">
    <property type="protein sequence ID" value="LAA01461.1"/>
    <property type="molecule type" value="mRNA"/>
</dbReference>
<dbReference type="Gene3D" id="3.30.1490.490">
    <property type="match status" value="1"/>
</dbReference>
<feature type="domain" description="CCHC-type" evidence="10">
    <location>
        <begin position="389"/>
        <end position="404"/>
    </location>
</feature>
<name>A0A2L2XZW8_PARTP</name>
<dbReference type="SUPFAM" id="SSF57756">
    <property type="entry name" value="Retrovirus zinc finger-like domains"/>
    <property type="match status" value="3"/>
</dbReference>
<dbReference type="FunFam" id="1.10.10.2100:FF:000002">
    <property type="entry name" value="cell growth-regulating nucleolar protein-like"/>
    <property type="match status" value="1"/>
</dbReference>
<evidence type="ECO:0000256" key="8">
    <source>
        <dbReference type="PROSITE-ProRule" id="PRU01145"/>
    </source>
</evidence>
<dbReference type="SMART" id="SM00343">
    <property type="entry name" value="ZnF_C2HC"/>
    <property type="match status" value="6"/>
</dbReference>
<feature type="region of interest" description="Disordered" evidence="9">
    <location>
        <begin position="144"/>
        <end position="261"/>
    </location>
</feature>
<dbReference type="PANTHER" id="PTHR13100">
    <property type="entry name" value="CELL GROWTH-REGULATING NUCLEOLAR PROTEIN LYAR"/>
    <property type="match status" value="1"/>
</dbReference>
<reference evidence="11" key="1">
    <citation type="journal article" date="2016" name="Mol. Ecol. Resour.">
        <title>Evaluation of the impact of RNA preservation methods of spiders for de novo transcriptome assembly.</title>
        <authorList>
            <person name="Kono N."/>
            <person name="Nakamura H."/>
            <person name="Ito Y."/>
            <person name="Tomita M."/>
            <person name="Arakawa K."/>
        </authorList>
    </citation>
    <scope>NUCLEOTIDE SEQUENCE</scope>
    <source>
        <tissue evidence="11">Whole body</tissue>
    </source>
</reference>
<feature type="compositionally biased region" description="Acidic residues" evidence="9">
    <location>
        <begin position="184"/>
        <end position="204"/>
    </location>
</feature>
<keyword evidence="6" id="KW-0175">Coiled coil</keyword>
<evidence type="ECO:0000259" key="10">
    <source>
        <dbReference type="PROSITE" id="PS50158"/>
    </source>
</evidence>
<dbReference type="GO" id="GO:0006364">
    <property type="term" value="P:rRNA processing"/>
    <property type="evidence" value="ECO:0007669"/>
    <property type="project" value="TreeGrafter"/>
</dbReference>
<dbReference type="GO" id="GO:0000122">
    <property type="term" value="P:negative regulation of transcription by RNA polymerase II"/>
    <property type="evidence" value="ECO:0007669"/>
    <property type="project" value="UniProtKB-ARBA"/>
</dbReference>
<dbReference type="EMBL" id="IAAA01001258">
    <property type="protein sequence ID" value="LAA01473.1"/>
    <property type="molecule type" value="mRNA"/>
</dbReference>
<feature type="region of interest" description="Disordered" evidence="9">
    <location>
        <begin position="367"/>
        <end position="386"/>
    </location>
</feature>
<dbReference type="FunFam" id="3.30.1490.490:FF:000001">
    <property type="entry name" value="cell growth-regulating nucleolar protein-like"/>
    <property type="match status" value="1"/>
</dbReference>
<feature type="domain" description="CCHC-type" evidence="10">
    <location>
        <begin position="309"/>
        <end position="324"/>
    </location>
</feature>
<feature type="compositionally biased region" description="Acidic residues" evidence="9">
    <location>
        <begin position="217"/>
        <end position="240"/>
    </location>
</feature>
<evidence type="ECO:0000256" key="3">
    <source>
        <dbReference type="ARBA" id="ARBA00022737"/>
    </source>
</evidence>
<accession>A0A2L2XZW8</accession>
<keyword evidence="5" id="KW-0862">Zinc</keyword>
<dbReference type="InterPro" id="IPR014898">
    <property type="entry name" value="Znf_C2H2_LYAR"/>
</dbReference>
<evidence type="ECO:0000256" key="9">
    <source>
        <dbReference type="SAM" id="MobiDB-lite"/>
    </source>
</evidence>
<keyword evidence="7" id="KW-0539">Nucleus</keyword>
<dbReference type="InterPro" id="IPR036236">
    <property type="entry name" value="Znf_C2H2_sf"/>
</dbReference>
<dbReference type="GO" id="GO:0003677">
    <property type="term" value="F:DNA binding"/>
    <property type="evidence" value="ECO:0007669"/>
    <property type="project" value="InterPro"/>
</dbReference>
<comment type="subcellular location">
    <subcellularLocation>
        <location evidence="1">Nucleus</location>
    </subcellularLocation>
</comment>
<dbReference type="AlphaFoldDB" id="A0A2L2XZW8"/>
<dbReference type="Gene3D" id="4.10.60.10">
    <property type="entry name" value="Zinc finger, CCHC-type"/>
    <property type="match status" value="6"/>
</dbReference>
<dbReference type="PROSITE" id="PS50158">
    <property type="entry name" value="ZF_CCHC"/>
    <property type="match status" value="6"/>
</dbReference>
<dbReference type="Pfam" id="PF08790">
    <property type="entry name" value="zf-LYAR"/>
    <property type="match status" value="1"/>
</dbReference>
<dbReference type="OrthoDB" id="21474at2759"/>
<evidence type="ECO:0000256" key="6">
    <source>
        <dbReference type="ARBA" id="ARBA00023054"/>
    </source>
</evidence>
<feature type="compositionally biased region" description="Basic and acidic residues" evidence="9">
    <location>
        <begin position="394"/>
        <end position="404"/>
    </location>
</feature>
<dbReference type="Pfam" id="PF00098">
    <property type="entry name" value="zf-CCHC"/>
    <property type="match status" value="6"/>
</dbReference>
<protein>
    <submittedName>
        <fullName evidence="11">Cell growth-regulating nucleolar protein</fullName>
    </submittedName>
</protein>
<evidence type="ECO:0000256" key="1">
    <source>
        <dbReference type="ARBA" id="ARBA00004123"/>
    </source>
</evidence>
<dbReference type="EMBL" id="IAAA01001257">
    <property type="protein sequence ID" value="LAA01470.1"/>
    <property type="molecule type" value="mRNA"/>
</dbReference>
<feature type="domain" description="CCHC-type" evidence="10">
    <location>
        <begin position="335"/>
        <end position="350"/>
    </location>
</feature>
<feature type="domain" description="CCHC-type" evidence="10">
    <location>
        <begin position="362"/>
        <end position="377"/>
    </location>
</feature>
<dbReference type="GO" id="GO:0005730">
    <property type="term" value="C:nucleolus"/>
    <property type="evidence" value="ECO:0007669"/>
    <property type="project" value="TreeGrafter"/>
</dbReference>
<evidence type="ECO:0000256" key="5">
    <source>
        <dbReference type="ARBA" id="ARBA00022833"/>
    </source>
</evidence>
<feature type="domain" description="CCHC-type" evidence="10">
    <location>
        <begin position="256"/>
        <end position="271"/>
    </location>
</feature>
<keyword evidence="3" id="KW-0677">Repeat</keyword>
<evidence type="ECO:0000256" key="2">
    <source>
        <dbReference type="ARBA" id="ARBA00022723"/>
    </source>
</evidence>
<evidence type="ECO:0000256" key="4">
    <source>
        <dbReference type="ARBA" id="ARBA00022771"/>
    </source>
</evidence>
<feature type="region of interest" description="Disordered" evidence="9">
    <location>
        <begin position="340"/>
        <end position="360"/>
    </location>
</feature>
<proteinExistence type="evidence at transcript level"/>